<sequence>MYSFIQLGALMLNKPSATSAGWVLQWIWWTGSWLTRTWSLEPITVAINFVAILSFVGITELPLTIGHQS</sequence>
<proteinExistence type="predicted"/>
<keyword evidence="1" id="KW-0472">Membrane</keyword>
<reference evidence="2" key="1">
    <citation type="submission" date="2014-11" db="EMBL/GenBank/DDBJ databases">
        <authorList>
            <person name="Amaro Gonzalez C."/>
        </authorList>
    </citation>
    <scope>NUCLEOTIDE SEQUENCE</scope>
</reference>
<protein>
    <submittedName>
        <fullName evidence="2">Uncharacterized protein</fullName>
    </submittedName>
</protein>
<evidence type="ECO:0000256" key="1">
    <source>
        <dbReference type="SAM" id="Phobius"/>
    </source>
</evidence>
<organism evidence="2">
    <name type="scientific">Anguilla anguilla</name>
    <name type="common">European freshwater eel</name>
    <name type="synonym">Muraena anguilla</name>
    <dbReference type="NCBI Taxonomy" id="7936"/>
    <lineage>
        <taxon>Eukaryota</taxon>
        <taxon>Metazoa</taxon>
        <taxon>Chordata</taxon>
        <taxon>Craniata</taxon>
        <taxon>Vertebrata</taxon>
        <taxon>Euteleostomi</taxon>
        <taxon>Actinopterygii</taxon>
        <taxon>Neopterygii</taxon>
        <taxon>Teleostei</taxon>
        <taxon>Anguilliformes</taxon>
        <taxon>Anguillidae</taxon>
        <taxon>Anguilla</taxon>
    </lineage>
</organism>
<keyword evidence="1" id="KW-1133">Transmembrane helix</keyword>
<evidence type="ECO:0000313" key="2">
    <source>
        <dbReference type="EMBL" id="JAH71369.1"/>
    </source>
</evidence>
<name>A0A0E9UZS0_ANGAN</name>
<keyword evidence="1" id="KW-0812">Transmembrane</keyword>
<dbReference type="AlphaFoldDB" id="A0A0E9UZS0"/>
<reference evidence="2" key="2">
    <citation type="journal article" date="2015" name="Fish Shellfish Immunol.">
        <title>Early steps in the European eel (Anguilla anguilla)-Vibrio vulnificus interaction in the gills: Role of the RtxA13 toxin.</title>
        <authorList>
            <person name="Callol A."/>
            <person name="Pajuelo D."/>
            <person name="Ebbesson L."/>
            <person name="Teles M."/>
            <person name="MacKenzie S."/>
            <person name="Amaro C."/>
        </authorList>
    </citation>
    <scope>NUCLEOTIDE SEQUENCE</scope>
</reference>
<accession>A0A0E9UZS0</accession>
<dbReference type="EMBL" id="GBXM01037208">
    <property type="protein sequence ID" value="JAH71369.1"/>
    <property type="molecule type" value="Transcribed_RNA"/>
</dbReference>
<feature type="transmembrane region" description="Helical" evidence="1">
    <location>
        <begin position="43"/>
        <end position="63"/>
    </location>
</feature>